<evidence type="ECO:0000256" key="7">
    <source>
        <dbReference type="ARBA" id="ARBA00023186"/>
    </source>
</evidence>
<dbReference type="Gene3D" id="3.30.70.1050">
    <property type="entry name" value="Trigger factor ribosome-binding domain"/>
    <property type="match status" value="1"/>
</dbReference>
<evidence type="ECO:0000256" key="2">
    <source>
        <dbReference type="ARBA" id="ARBA00005464"/>
    </source>
</evidence>
<dbReference type="GO" id="GO:0051083">
    <property type="term" value="P:'de novo' cotranslational protein folding"/>
    <property type="evidence" value="ECO:0007669"/>
    <property type="project" value="TreeGrafter"/>
</dbReference>
<reference evidence="18 19" key="1">
    <citation type="submission" date="2018-08" db="EMBL/GenBank/DDBJ databases">
        <title>A genome reference for cultivated species of the human gut microbiota.</title>
        <authorList>
            <person name="Zou Y."/>
            <person name="Xue W."/>
            <person name="Luo G."/>
        </authorList>
    </citation>
    <scope>NUCLEOTIDE SEQUENCE [LARGE SCALE GENOMIC DNA]</scope>
    <source>
        <strain evidence="17 18">TF05-11AC</strain>
        <strain evidence="16 19">TM09-12</strain>
    </source>
</reference>
<evidence type="ECO:0000256" key="9">
    <source>
        <dbReference type="ARBA" id="ARBA00023306"/>
    </source>
</evidence>
<dbReference type="GO" id="GO:0003755">
    <property type="term" value="F:peptidyl-prolyl cis-trans isomerase activity"/>
    <property type="evidence" value="ECO:0007669"/>
    <property type="project" value="UniProtKB-UniRule"/>
</dbReference>
<comment type="catalytic activity">
    <reaction evidence="1 12 13">
        <text>[protein]-peptidylproline (omega=180) = [protein]-peptidylproline (omega=0)</text>
        <dbReference type="Rhea" id="RHEA:16237"/>
        <dbReference type="Rhea" id="RHEA-COMP:10747"/>
        <dbReference type="Rhea" id="RHEA-COMP:10748"/>
        <dbReference type="ChEBI" id="CHEBI:83833"/>
        <dbReference type="ChEBI" id="CHEBI:83834"/>
        <dbReference type="EC" id="5.2.1.8"/>
    </reaction>
</comment>
<organism evidence="16 19">
    <name type="scientific">Hungatella hathewayi</name>
    <dbReference type="NCBI Taxonomy" id="154046"/>
    <lineage>
        <taxon>Bacteria</taxon>
        <taxon>Bacillati</taxon>
        <taxon>Bacillota</taxon>
        <taxon>Clostridia</taxon>
        <taxon>Lachnospirales</taxon>
        <taxon>Lachnospiraceae</taxon>
        <taxon>Hungatella</taxon>
    </lineage>
</organism>
<dbReference type="Gene3D" id="1.10.3120.10">
    <property type="entry name" value="Trigger factor, C-terminal domain"/>
    <property type="match status" value="1"/>
</dbReference>
<comment type="function">
    <text evidence="10 12">Involved in protein export. Acts as a chaperone by maintaining the newly synthesized protein in an open conformation. Functions as a peptidyl-prolyl cis-trans isomerase.</text>
</comment>
<dbReference type="PIRSF" id="PIRSF003095">
    <property type="entry name" value="Trigger_factor"/>
    <property type="match status" value="1"/>
</dbReference>
<dbReference type="InterPro" id="IPR027304">
    <property type="entry name" value="Trigger_fact/SurA_dom_sf"/>
</dbReference>
<evidence type="ECO:0000256" key="8">
    <source>
        <dbReference type="ARBA" id="ARBA00023235"/>
    </source>
</evidence>
<dbReference type="GO" id="GO:0043335">
    <property type="term" value="P:protein unfolding"/>
    <property type="evidence" value="ECO:0007669"/>
    <property type="project" value="TreeGrafter"/>
</dbReference>
<gene>
    <name evidence="12" type="primary">tig</name>
    <name evidence="17" type="ORF">DXC39_03370</name>
    <name evidence="16" type="ORF">DXD79_05590</name>
</gene>
<dbReference type="Pfam" id="PF05697">
    <property type="entry name" value="Trigger_N"/>
    <property type="match status" value="1"/>
</dbReference>
<dbReference type="GO" id="GO:0015031">
    <property type="term" value="P:protein transport"/>
    <property type="evidence" value="ECO:0007669"/>
    <property type="project" value="UniProtKB-UniRule"/>
</dbReference>
<evidence type="ECO:0000259" key="15">
    <source>
        <dbReference type="PROSITE" id="PS50059"/>
    </source>
</evidence>
<dbReference type="EMBL" id="QSSQ01000001">
    <property type="protein sequence ID" value="RGM09006.1"/>
    <property type="molecule type" value="Genomic_DNA"/>
</dbReference>
<dbReference type="Proteomes" id="UP000261257">
    <property type="component" value="Unassembled WGS sequence"/>
</dbReference>
<comment type="domain">
    <text evidence="12">Consists of 3 domains; the N-terminus binds the ribosome, the middle domain has PPIase activity, while the C-terminus has intrinsic chaperone activity on its own.</text>
</comment>
<keyword evidence="5 12" id="KW-0132">Cell division</keyword>
<keyword evidence="12" id="KW-0963">Cytoplasm</keyword>
<evidence type="ECO:0000313" key="16">
    <source>
        <dbReference type="EMBL" id="RGJ06760.1"/>
    </source>
</evidence>
<keyword evidence="7 12" id="KW-0143">Chaperone</keyword>
<dbReference type="InterPro" id="IPR001179">
    <property type="entry name" value="PPIase_FKBP_dom"/>
</dbReference>
<dbReference type="SUPFAM" id="SSF102735">
    <property type="entry name" value="Trigger factor ribosome-binding domain"/>
    <property type="match status" value="1"/>
</dbReference>
<evidence type="ECO:0000313" key="17">
    <source>
        <dbReference type="EMBL" id="RGM09006.1"/>
    </source>
</evidence>
<evidence type="ECO:0000256" key="5">
    <source>
        <dbReference type="ARBA" id="ARBA00022618"/>
    </source>
</evidence>
<dbReference type="AlphaFoldDB" id="A0A374PB76"/>
<dbReference type="SUPFAM" id="SSF54534">
    <property type="entry name" value="FKBP-like"/>
    <property type="match status" value="1"/>
</dbReference>
<evidence type="ECO:0000256" key="11">
    <source>
        <dbReference type="ARBA" id="ARBA00029986"/>
    </source>
</evidence>
<feature type="domain" description="PPIase FKBP-type" evidence="15">
    <location>
        <begin position="163"/>
        <end position="248"/>
    </location>
</feature>
<evidence type="ECO:0000256" key="12">
    <source>
        <dbReference type="HAMAP-Rule" id="MF_00303"/>
    </source>
</evidence>
<comment type="caution">
    <text evidence="16">The sequence shown here is derived from an EMBL/GenBank/DDBJ whole genome shotgun (WGS) entry which is preliminary data.</text>
</comment>
<dbReference type="GO" id="GO:0005737">
    <property type="term" value="C:cytoplasm"/>
    <property type="evidence" value="ECO:0007669"/>
    <property type="project" value="UniProtKB-SubCell"/>
</dbReference>
<dbReference type="PANTHER" id="PTHR30560">
    <property type="entry name" value="TRIGGER FACTOR CHAPERONE AND PEPTIDYL-PROLYL CIS/TRANS ISOMERASE"/>
    <property type="match status" value="1"/>
</dbReference>
<sequence>MSLQVEKLEKNMAKLTVEVPAEQFEKALTTAFNKNKSRFNIPGFRKGKAPQAMVEKMYGVEVLYEDAINEALDATYGDAVTESKLDVVSRPEIDVVQVEKGKELIYTATVAVKPEVTLGEYKGIEVEKASAEVSDEDIEAELKKVQEQNSRLITVEDRAVEDGDQTVVDFEGFVDGTPFEGGKGEDYPLTIGSHSFIDTFEEQLIGKNIGEECEVNVTFPEEYHAKELAGKPAVFKVTVKEIKRKELPELNDEFAGEVSEFETLEEYKNDVKAKLSLTKQKEAATENENHVVDKVVENATMDIPEPMIDSQVNNMVNDYARRMQSQGLSLEQYMQFTGMTIDTLKEQMKPQAVKRIQTRLVLEAIVKAENITVSDEAVEKEIADMAESYKMEVAQIKEYMGENGIEQMKEDLAVQEAVDFLVAEAKLV</sequence>
<dbReference type="Proteomes" id="UP000263014">
    <property type="component" value="Unassembled WGS sequence"/>
</dbReference>
<dbReference type="GO" id="GO:0043022">
    <property type="term" value="F:ribosome binding"/>
    <property type="evidence" value="ECO:0007669"/>
    <property type="project" value="TreeGrafter"/>
</dbReference>
<evidence type="ECO:0000256" key="4">
    <source>
        <dbReference type="ARBA" id="ARBA00016902"/>
    </source>
</evidence>
<dbReference type="EMBL" id="QSON01000002">
    <property type="protein sequence ID" value="RGJ06760.1"/>
    <property type="molecule type" value="Genomic_DNA"/>
</dbReference>
<dbReference type="Gene3D" id="3.10.50.40">
    <property type="match status" value="1"/>
</dbReference>
<protein>
    <recommendedName>
        <fullName evidence="4 12">Trigger factor</fullName>
        <shortName evidence="12">TF</shortName>
        <ecNumber evidence="3 12">5.2.1.8</ecNumber>
    </recommendedName>
    <alternativeName>
        <fullName evidence="11 12">PPIase</fullName>
    </alternativeName>
</protein>
<dbReference type="HAMAP" id="MF_00303">
    <property type="entry name" value="Trigger_factor_Tig"/>
    <property type="match status" value="1"/>
</dbReference>
<evidence type="ECO:0000256" key="6">
    <source>
        <dbReference type="ARBA" id="ARBA00023110"/>
    </source>
</evidence>
<evidence type="ECO:0000313" key="19">
    <source>
        <dbReference type="Proteomes" id="UP000263014"/>
    </source>
</evidence>
<dbReference type="Pfam" id="PF00254">
    <property type="entry name" value="FKBP_C"/>
    <property type="match status" value="1"/>
</dbReference>
<evidence type="ECO:0000313" key="18">
    <source>
        <dbReference type="Proteomes" id="UP000261257"/>
    </source>
</evidence>
<dbReference type="InterPro" id="IPR008881">
    <property type="entry name" value="Trigger_fac_ribosome-bd_bac"/>
</dbReference>
<evidence type="ECO:0000256" key="3">
    <source>
        <dbReference type="ARBA" id="ARBA00013194"/>
    </source>
</evidence>
<dbReference type="InterPro" id="IPR036611">
    <property type="entry name" value="Trigger_fac_ribosome-bd_sf"/>
</dbReference>
<evidence type="ECO:0000256" key="1">
    <source>
        <dbReference type="ARBA" id="ARBA00000971"/>
    </source>
</evidence>
<comment type="similarity">
    <text evidence="2 12 14">Belongs to the FKBP-type PPIase family. Tig subfamily.</text>
</comment>
<keyword evidence="9 12" id="KW-0131">Cell cycle</keyword>
<dbReference type="SUPFAM" id="SSF109998">
    <property type="entry name" value="Triger factor/SurA peptide-binding domain-like"/>
    <property type="match status" value="1"/>
</dbReference>
<dbReference type="InterPro" id="IPR008880">
    <property type="entry name" value="Trigger_fac_C"/>
</dbReference>
<dbReference type="InterPro" id="IPR005215">
    <property type="entry name" value="Trig_fac"/>
</dbReference>
<evidence type="ECO:0000256" key="14">
    <source>
        <dbReference type="RuleBase" id="RU003914"/>
    </source>
</evidence>
<dbReference type="Pfam" id="PF05698">
    <property type="entry name" value="Trigger_C"/>
    <property type="match status" value="1"/>
</dbReference>
<dbReference type="InterPro" id="IPR046357">
    <property type="entry name" value="PPIase_dom_sf"/>
</dbReference>
<dbReference type="RefSeq" id="WP_117630849.1">
    <property type="nucleotide sequence ID" value="NZ_QRQF01000004.1"/>
</dbReference>
<evidence type="ECO:0000256" key="13">
    <source>
        <dbReference type="PROSITE-ProRule" id="PRU00277"/>
    </source>
</evidence>
<dbReference type="InterPro" id="IPR037041">
    <property type="entry name" value="Trigger_fac_C_sf"/>
</dbReference>
<name>A0A374PB76_9FIRM</name>
<proteinExistence type="inferred from homology"/>
<dbReference type="EC" id="5.2.1.8" evidence="3 12"/>
<keyword evidence="8 12" id="KW-0413">Isomerase</keyword>
<evidence type="ECO:0000256" key="10">
    <source>
        <dbReference type="ARBA" id="ARBA00024849"/>
    </source>
</evidence>
<dbReference type="GO" id="GO:0044183">
    <property type="term" value="F:protein folding chaperone"/>
    <property type="evidence" value="ECO:0007669"/>
    <property type="project" value="TreeGrafter"/>
</dbReference>
<keyword evidence="6 12" id="KW-0697">Rotamase</keyword>
<accession>A0A374PB76</accession>
<comment type="subcellular location">
    <subcellularLocation>
        <location evidence="12">Cytoplasm</location>
    </subcellularLocation>
    <text evidence="12">About half TF is bound to the ribosome near the polypeptide exit tunnel while the other half is free in the cytoplasm.</text>
</comment>
<dbReference type="GO" id="GO:0051301">
    <property type="term" value="P:cell division"/>
    <property type="evidence" value="ECO:0007669"/>
    <property type="project" value="UniProtKB-KW"/>
</dbReference>
<dbReference type="PANTHER" id="PTHR30560:SF3">
    <property type="entry name" value="TRIGGER FACTOR-LIKE PROTEIN TIG, CHLOROPLASTIC"/>
    <property type="match status" value="1"/>
</dbReference>
<dbReference type="NCBIfam" id="TIGR00115">
    <property type="entry name" value="tig"/>
    <property type="match status" value="1"/>
</dbReference>
<dbReference type="PROSITE" id="PS50059">
    <property type="entry name" value="FKBP_PPIASE"/>
    <property type="match status" value="1"/>
</dbReference>
<dbReference type="FunFam" id="3.10.50.40:FF:000001">
    <property type="entry name" value="Trigger factor"/>
    <property type="match status" value="1"/>
</dbReference>